<dbReference type="InterPro" id="IPR018168">
    <property type="entry name" value="Ubi_Hdrlase_CS"/>
</dbReference>
<dbReference type="PANTHER" id="PTHR43876:SF7">
    <property type="entry name" value="UBIQUINONE BIOSYNTHESIS MONOOXYGENASE COQ6, MITOCHONDRIAL"/>
    <property type="match status" value="1"/>
</dbReference>
<dbReference type="Gene3D" id="3.50.50.60">
    <property type="entry name" value="FAD/NAD(P)-binding domain"/>
    <property type="match status" value="2"/>
</dbReference>
<dbReference type="NCBIfam" id="NF005612">
    <property type="entry name" value="PRK07364.1"/>
    <property type="match status" value="1"/>
</dbReference>
<dbReference type="InterPro" id="IPR036188">
    <property type="entry name" value="FAD/NAD-bd_sf"/>
</dbReference>
<keyword evidence="6" id="KW-0503">Monooxygenase</keyword>
<comment type="similarity">
    <text evidence="2">Belongs to the UbiH/COQ6 family.</text>
</comment>
<proteinExistence type="inferred from homology"/>
<dbReference type="PROSITE" id="PS01304">
    <property type="entry name" value="UBIH"/>
    <property type="match status" value="1"/>
</dbReference>
<dbReference type="EMBL" id="QXHD01000003">
    <property type="protein sequence ID" value="NEZ54331.1"/>
    <property type="molecule type" value="Genomic_DNA"/>
</dbReference>
<dbReference type="FunFam" id="3.50.50.60:FF:000021">
    <property type="entry name" value="Ubiquinone biosynthesis monooxygenase COQ6"/>
    <property type="match status" value="1"/>
</dbReference>
<evidence type="ECO:0000256" key="6">
    <source>
        <dbReference type="ARBA" id="ARBA00023033"/>
    </source>
</evidence>
<dbReference type="AlphaFoldDB" id="A0A6M0RFD7"/>
<dbReference type="GO" id="GO:0006744">
    <property type="term" value="P:ubiquinone biosynthetic process"/>
    <property type="evidence" value="ECO:0007669"/>
    <property type="project" value="InterPro"/>
</dbReference>
<dbReference type="InterPro" id="IPR002938">
    <property type="entry name" value="FAD-bd"/>
</dbReference>
<evidence type="ECO:0000256" key="4">
    <source>
        <dbReference type="ARBA" id="ARBA00022827"/>
    </source>
</evidence>
<dbReference type="PRINTS" id="PR00420">
    <property type="entry name" value="RNGMNOXGNASE"/>
</dbReference>
<evidence type="ECO:0000313" key="9">
    <source>
        <dbReference type="Proteomes" id="UP000481033"/>
    </source>
</evidence>
<keyword evidence="5" id="KW-0560">Oxidoreductase</keyword>
<keyword evidence="4" id="KW-0274">FAD</keyword>
<reference evidence="8 9" key="1">
    <citation type="journal article" date="2020" name="Microb. Ecol.">
        <title>Ecogenomics of the Marine Benthic Filamentous Cyanobacterium Adonisia.</title>
        <authorList>
            <person name="Walter J.M."/>
            <person name="Coutinho F.H."/>
            <person name="Leomil L."/>
            <person name="Hargreaves P.I."/>
            <person name="Campeao M.E."/>
            <person name="Vieira V.V."/>
            <person name="Silva B.S."/>
            <person name="Fistarol G.O."/>
            <person name="Salomon P.S."/>
            <person name="Sawabe T."/>
            <person name="Mino S."/>
            <person name="Hosokawa M."/>
            <person name="Miyashita H."/>
            <person name="Maruyama F."/>
            <person name="van Verk M.C."/>
            <person name="Dutilh B.E."/>
            <person name="Thompson C.C."/>
            <person name="Thompson F.L."/>
        </authorList>
    </citation>
    <scope>NUCLEOTIDE SEQUENCE [LARGE SCALE GENOMIC DNA]</scope>
    <source>
        <strain evidence="8 9">CCMR0081</strain>
    </source>
</reference>
<keyword evidence="9" id="KW-1185">Reference proteome</keyword>
<dbReference type="InterPro" id="IPR051205">
    <property type="entry name" value="UbiH/COQ6_monooxygenase"/>
</dbReference>
<dbReference type="GO" id="GO:0004497">
    <property type="term" value="F:monooxygenase activity"/>
    <property type="evidence" value="ECO:0007669"/>
    <property type="project" value="UniProtKB-KW"/>
</dbReference>
<evidence type="ECO:0000256" key="1">
    <source>
        <dbReference type="ARBA" id="ARBA00001974"/>
    </source>
</evidence>
<gene>
    <name evidence="8" type="ORF">DXZ20_01175</name>
</gene>
<dbReference type="Pfam" id="PF01494">
    <property type="entry name" value="FAD_binding_3"/>
    <property type="match status" value="1"/>
</dbReference>
<feature type="domain" description="FAD-binding" evidence="7">
    <location>
        <begin position="21"/>
        <end position="356"/>
    </location>
</feature>
<dbReference type="InterPro" id="IPR010971">
    <property type="entry name" value="UbiH/COQ6"/>
</dbReference>
<dbReference type="GO" id="GO:0110142">
    <property type="term" value="C:ubiquinone biosynthesis complex"/>
    <property type="evidence" value="ECO:0007669"/>
    <property type="project" value="UniProtKB-ARBA"/>
</dbReference>
<dbReference type="GO" id="GO:0016705">
    <property type="term" value="F:oxidoreductase activity, acting on paired donors, with incorporation or reduction of molecular oxygen"/>
    <property type="evidence" value="ECO:0007669"/>
    <property type="project" value="InterPro"/>
</dbReference>
<evidence type="ECO:0000259" key="7">
    <source>
        <dbReference type="Pfam" id="PF01494"/>
    </source>
</evidence>
<evidence type="ECO:0000256" key="5">
    <source>
        <dbReference type="ARBA" id="ARBA00023002"/>
    </source>
</evidence>
<evidence type="ECO:0000256" key="3">
    <source>
        <dbReference type="ARBA" id="ARBA00022630"/>
    </source>
</evidence>
<sequence>MNTSTASYPNETTAHQQQIAQTDVAIVGAGIVGLTLACALRHSGLSVTIIETQSQAGTAARDRAYAFSLVSARIFQQLGVWDQVGPNITHYQRVRMSDSDHGQAVNFYPSDSPAEVVYYSAEHPVLIQALQGLVPHIQCITTYYETTVVDIQSTPTATELTLERGGERQVLRARLLVGADGARSQIRNYAGIQTAGWAYWQSCITTVLAPAKSHQNTAYEKFWPSGPFAILPLPGNRCQVVWTAPHAEAQAMVDLPEKAFMAELRRRYGDDMGDLKMLNPPMIFPVQLMQSHHYVKPGLALVGDAAHCCHPVGGQGLNMGIRDAAALATVLQTAHSRQESIGDIQVLKRYERWRRTENWLILGMTDLLNRMFSNSILPLRWLRQSGFWVIEHTAPLKRMLLRVMTGFFGRQPTI</sequence>
<name>A0A6M0RFD7_9CYAN</name>
<evidence type="ECO:0000256" key="2">
    <source>
        <dbReference type="ARBA" id="ARBA00005349"/>
    </source>
</evidence>
<comment type="caution">
    <text evidence="8">The sequence shown here is derived from an EMBL/GenBank/DDBJ whole genome shotgun (WGS) entry which is preliminary data.</text>
</comment>
<protein>
    <submittedName>
        <fullName evidence="8">FAD-dependent hydroxylase</fullName>
    </submittedName>
</protein>
<evidence type="ECO:0000313" key="8">
    <source>
        <dbReference type="EMBL" id="NEZ54331.1"/>
    </source>
</evidence>
<dbReference type="RefSeq" id="WP_163695883.1">
    <property type="nucleotide sequence ID" value="NZ_QXHD01000003.1"/>
</dbReference>
<accession>A0A6M0RFD7</accession>
<dbReference type="PANTHER" id="PTHR43876">
    <property type="entry name" value="UBIQUINONE BIOSYNTHESIS MONOOXYGENASE COQ6, MITOCHONDRIAL"/>
    <property type="match status" value="1"/>
</dbReference>
<comment type="cofactor">
    <cofactor evidence="1">
        <name>FAD</name>
        <dbReference type="ChEBI" id="CHEBI:57692"/>
    </cofactor>
</comment>
<dbReference type="GO" id="GO:0071949">
    <property type="term" value="F:FAD binding"/>
    <property type="evidence" value="ECO:0007669"/>
    <property type="project" value="InterPro"/>
</dbReference>
<keyword evidence="3" id="KW-0285">Flavoprotein</keyword>
<organism evidence="8 9">
    <name type="scientific">Adonisia turfae CCMR0081</name>
    <dbReference type="NCBI Taxonomy" id="2292702"/>
    <lineage>
        <taxon>Bacteria</taxon>
        <taxon>Bacillati</taxon>
        <taxon>Cyanobacteriota</taxon>
        <taxon>Adonisia</taxon>
        <taxon>Adonisia turfae</taxon>
    </lineage>
</organism>
<dbReference type="SUPFAM" id="SSF51905">
    <property type="entry name" value="FAD/NAD(P)-binding domain"/>
    <property type="match status" value="1"/>
</dbReference>
<dbReference type="NCBIfam" id="TIGR01988">
    <property type="entry name" value="Ubi-OHases"/>
    <property type="match status" value="1"/>
</dbReference>
<dbReference type="Proteomes" id="UP000481033">
    <property type="component" value="Unassembled WGS sequence"/>
</dbReference>